<accession>A0ABU4C3S5</accession>
<reference evidence="9 10" key="1">
    <citation type="submission" date="2023-10" db="EMBL/GenBank/DDBJ databases">
        <title>Development of a sustainable strategy for remediation of hydrocarbon-contaminated territories based on the waste exchange concept.</title>
        <authorList>
            <person name="Krivoruchko A."/>
        </authorList>
    </citation>
    <scope>NUCLEOTIDE SEQUENCE [LARGE SCALE GENOMIC DNA]</scope>
    <source>
        <strain evidence="9 10">IEGM 1203</strain>
    </source>
</reference>
<organism evidence="9 10">
    <name type="scientific">Rhodococcus globerulus</name>
    <dbReference type="NCBI Taxonomy" id="33008"/>
    <lineage>
        <taxon>Bacteria</taxon>
        <taxon>Bacillati</taxon>
        <taxon>Actinomycetota</taxon>
        <taxon>Actinomycetes</taxon>
        <taxon>Mycobacteriales</taxon>
        <taxon>Nocardiaceae</taxon>
        <taxon>Rhodococcus</taxon>
    </lineage>
</organism>
<dbReference type="PROSITE" id="PS50928">
    <property type="entry name" value="ABC_TM1"/>
    <property type="match status" value="1"/>
</dbReference>
<name>A0ABU4C3S5_RHOGO</name>
<evidence type="ECO:0000256" key="2">
    <source>
        <dbReference type="ARBA" id="ARBA00022448"/>
    </source>
</evidence>
<evidence type="ECO:0000313" key="9">
    <source>
        <dbReference type="EMBL" id="MDV6271023.1"/>
    </source>
</evidence>
<feature type="transmembrane region" description="Helical" evidence="7">
    <location>
        <begin position="227"/>
        <end position="246"/>
    </location>
</feature>
<feature type="transmembrane region" description="Helical" evidence="7">
    <location>
        <begin position="131"/>
        <end position="151"/>
    </location>
</feature>
<dbReference type="SUPFAM" id="SSF161098">
    <property type="entry name" value="MetI-like"/>
    <property type="match status" value="1"/>
</dbReference>
<feature type="domain" description="ABC transmembrane type-1" evidence="8">
    <location>
        <begin position="66"/>
        <end position="250"/>
    </location>
</feature>
<feature type="transmembrane region" description="Helical" evidence="7">
    <location>
        <begin position="73"/>
        <end position="95"/>
    </location>
</feature>
<evidence type="ECO:0000256" key="4">
    <source>
        <dbReference type="ARBA" id="ARBA00022692"/>
    </source>
</evidence>
<dbReference type="Pfam" id="PF00528">
    <property type="entry name" value="BPD_transp_1"/>
    <property type="match status" value="1"/>
</dbReference>
<keyword evidence="4 7" id="KW-0812">Transmembrane</keyword>
<keyword evidence="5 7" id="KW-1133">Transmembrane helix</keyword>
<comment type="subcellular location">
    <subcellularLocation>
        <location evidence="1 7">Cell membrane</location>
        <topology evidence="1 7">Multi-pass membrane protein</topology>
    </subcellularLocation>
</comment>
<dbReference type="Gene3D" id="1.10.3720.10">
    <property type="entry name" value="MetI-like"/>
    <property type="match status" value="1"/>
</dbReference>
<evidence type="ECO:0000313" key="10">
    <source>
        <dbReference type="Proteomes" id="UP001185927"/>
    </source>
</evidence>
<feature type="transmembrane region" description="Helical" evidence="7">
    <location>
        <begin position="107"/>
        <end position="125"/>
    </location>
</feature>
<feature type="transmembrane region" description="Helical" evidence="7">
    <location>
        <begin position="18"/>
        <end position="35"/>
    </location>
</feature>
<comment type="similarity">
    <text evidence="7">Belongs to the binding-protein-dependent transport system permease family.</text>
</comment>
<dbReference type="InterPro" id="IPR035906">
    <property type="entry name" value="MetI-like_sf"/>
</dbReference>
<evidence type="ECO:0000256" key="5">
    <source>
        <dbReference type="ARBA" id="ARBA00022989"/>
    </source>
</evidence>
<evidence type="ECO:0000256" key="3">
    <source>
        <dbReference type="ARBA" id="ARBA00022475"/>
    </source>
</evidence>
<sequence>MTTTTLPRARQVLRGPKVLLGLLPLLIGLVLWQILGDERSLSFPPPSTWLDSLRSLHNQSLLIGAIRMTLKTFALSLVVATVVGVLLGVLIGGSARADRALGPLLELIRVIPPPALVPIIAVLLGPSTSSGVTIVTLAIVWPILLSTATSLREVPAVRRDAAVSMGLSRIDTFVKVVAPSLIPGVLVGIRVAISVSLVVTLLADILGVGQGLGALISERQQSLDAPAVWGLLLLIGIFGFALNGLLNMIERRMLRNHPS</sequence>
<proteinExistence type="inferred from homology"/>
<evidence type="ECO:0000256" key="7">
    <source>
        <dbReference type="RuleBase" id="RU363032"/>
    </source>
</evidence>
<dbReference type="CDD" id="cd06261">
    <property type="entry name" value="TM_PBP2"/>
    <property type="match status" value="1"/>
</dbReference>
<dbReference type="RefSeq" id="WP_317545476.1">
    <property type="nucleotide sequence ID" value="NZ_JAWLKB010000029.1"/>
</dbReference>
<keyword evidence="10" id="KW-1185">Reference proteome</keyword>
<comment type="caution">
    <text evidence="9">The sequence shown here is derived from an EMBL/GenBank/DDBJ whole genome shotgun (WGS) entry which is preliminary data.</text>
</comment>
<protein>
    <submittedName>
        <fullName evidence="9">ABC transporter permease subunit</fullName>
    </submittedName>
</protein>
<dbReference type="PANTHER" id="PTHR30151:SF0">
    <property type="entry name" value="ABC TRANSPORTER PERMEASE PROTEIN MJ0413-RELATED"/>
    <property type="match status" value="1"/>
</dbReference>
<keyword evidence="2 7" id="KW-0813">Transport</keyword>
<dbReference type="Proteomes" id="UP001185927">
    <property type="component" value="Unassembled WGS sequence"/>
</dbReference>
<dbReference type="PANTHER" id="PTHR30151">
    <property type="entry name" value="ALKANE SULFONATE ABC TRANSPORTER-RELATED, MEMBRANE SUBUNIT"/>
    <property type="match status" value="1"/>
</dbReference>
<dbReference type="InterPro" id="IPR000515">
    <property type="entry name" value="MetI-like"/>
</dbReference>
<keyword evidence="6 7" id="KW-0472">Membrane</keyword>
<evidence type="ECO:0000256" key="6">
    <source>
        <dbReference type="ARBA" id="ARBA00023136"/>
    </source>
</evidence>
<evidence type="ECO:0000256" key="1">
    <source>
        <dbReference type="ARBA" id="ARBA00004651"/>
    </source>
</evidence>
<evidence type="ECO:0000259" key="8">
    <source>
        <dbReference type="PROSITE" id="PS50928"/>
    </source>
</evidence>
<feature type="transmembrane region" description="Helical" evidence="7">
    <location>
        <begin position="172"/>
        <end position="193"/>
    </location>
</feature>
<gene>
    <name evidence="9" type="ORF">R3Q16_30815</name>
</gene>
<dbReference type="EMBL" id="JAWLKB010000029">
    <property type="protein sequence ID" value="MDV6271023.1"/>
    <property type="molecule type" value="Genomic_DNA"/>
</dbReference>
<keyword evidence="3" id="KW-1003">Cell membrane</keyword>